<dbReference type="AlphaFoldDB" id="A0A6P8RCC1"/>
<dbReference type="GeneID" id="117360019"/>
<name>A0A6P8RCC1_GEOSA</name>
<organism evidence="2 3">
    <name type="scientific">Geotrypetes seraphini</name>
    <name type="common">Gaboon caecilian</name>
    <name type="synonym">Caecilia seraphini</name>
    <dbReference type="NCBI Taxonomy" id="260995"/>
    <lineage>
        <taxon>Eukaryota</taxon>
        <taxon>Metazoa</taxon>
        <taxon>Chordata</taxon>
        <taxon>Craniata</taxon>
        <taxon>Vertebrata</taxon>
        <taxon>Euteleostomi</taxon>
        <taxon>Amphibia</taxon>
        <taxon>Gymnophiona</taxon>
        <taxon>Geotrypetes</taxon>
    </lineage>
</organism>
<feature type="compositionally biased region" description="Basic and acidic residues" evidence="1">
    <location>
        <begin position="511"/>
        <end position="520"/>
    </location>
</feature>
<protein>
    <submittedName>
        <fullName evidence="3">Uncharacterized protein LOC117360019 isoform X1</fullName>
    </submittedName>
</protein>
<evidence type="ECO:0000313" key="3">
    <source>
        <dbReference type="RefSeq" id="XP_033799453.1"/>
    </source>
</evidence>
<dbReference type="KEGG" id="gsh:117360019"/>
<gene>
    <name evidence="3" type="primary">LOC117360019</name>
</gene>
<accession>A0A6P8RCC1</accession>
<dbReference type="Proteomes" id="UP000515159">
    <property type="component" value="Chromosome 4"/>
</dbReference>
<dbReference type="Gene3D" id="6.10.250.2320">
    <property type="match status" value="1"/>
</dbReference>
<evidence type="ECO:0000313" key="2">
    <source>
        <dbReference type="Proteomes" id="UP000515159"/>
    </source>
</evidence>
<reference evidence="3" key="1">
    <citation type="submission" date="2025-08" db="UniProtKB">
        <authorList>
            <consortium name="RefSeq"/>
        </authorList>
    </citation>
    <scope>IDENTIFICATION</scope>
</reference>
<dbReference type="RefSeq" id="XP_033799453.1">
    <property type="nucleotide sequence ID" value="XM_033943562.1"/>
</dbReference>
<sequence length="806" mass="91646">MAARSCTDPFMQRLDKNELLFRKRMEAICRKYDHPFEDDITINLADLTYDLHGGGKFCPSGNSSLFESSVKSGPVEKPMQVNETMKLENESTMVIEHETKDIPGDDLTDSSLVSNEESISDMANKTYTLIDTEFKDLWVSGISHRSSVGVSQKEHVPIDHIPKMETGKKYMTEVDFLLTLDEKIINSSFEVKPTGKENFHVTYSPLKKRNGGQGNRTDSSKKYLHNCLHDAPHSPSNAEMISKMRSFISRHKRSLEPHTYMSSDGRFHHSKDELYAMHDRTRNLCEVQMSDTFSKTSLETASDTLELNDVTLVDLYPGMIQSMSRLMEFACKKRAADDIVKHYKRSIWNVNKMKLNITKERLRDFHPVKSRQRKPYISPDGSKSKEISQGDCLNKSSRTLPEGQNLKQSWSDSGADYSITLNAMASGLEHSESRQINASLQPSQVKKDSSVACYRATNALEKRIGSWGSPQATAHFLSVRQNTSPKTTSVLMEKTYIVQSPHHTSKSWGLPERDRSRKQFESSPQQQSSVTHSIGSSSRPFILEKGNIQTCSPLKTLTEKNVNDKFGLTYSLVNLNSTFLSNLVEDYNSFKSVPLQRRHSCSAVPIKKSPVKTPLGTEDMFSELYRKLVLKQHISPLDKRRILNSRRLEAIHSSKIVDALVSSPLQKRVKRTADFYSDDDFSMSDLKRSRNVLEHFTSNSGHHQPFTETNANQYDLTSSLNITKNIDTYSWKFQRMMPEYPNRFHSNRKHELKIGVSSPPVITDTSSNKYVSPRRMHDFSVSVSRKLSYTGKRNPGSASYLDGFQV</sequence>
<feature type="region of interest" description="Disordered" evidence="1">
    <location>
        <begin position="502"/>
        <end position="537"/>
    </location>
</feature>
<keyword evidence="2" id="KW-1185">Reference proteome</keyword>
<dbReference type="InParanoid" id="A0A6P8RCC1"/>
<feature type="region of interest" description="Disordered" evidence="1">
    <location>
        <begin position="368"/>
        <end position="411"/>
    </location>
</feature>
<evidence type="ECO:0000256" key="1">
    <source>
        <dbReference type="SAM" id="MobiDB-lite"/>
    </source>
</evidence>
<proteinExistence type="predicted"/>
<dbReference type="OrthoDB" id="9948556at2759"/>
<feature type="compositionally biased region" description="Polar residues" evidence="1">
    <location>
        <begin position="521"/>
        <end position="537"/>
    </location>
</feature>